<evidence type="ECO:0000256" key="1">
    <source>
        <dbReference type="ARBA" id="ARBA00022737"/>
    </source>
</evidence>
<dbReference type="PROSITE" id="PS00028">
    <property type="entry name" value="ZINC_FINGER_C2H2_1"/>
    <property type="match status" value="2"/>
</dbReference>
<evidence type="ECO:0000259" key="4">
    <source>
        <dbReference type="PROSITE" id="PS00028"/>
    </source>
</evidence>
<dbReference type="Pfam" id="PF13374">
    <property type="entry name" value="TPR_10"/>
    <property type="match status" value="1"/>
</dbReference>
<dbReference type="AlphaFoldDB" id="A0A093VGE8"/>
<proteinExistence type="predicted"/>
<dbReference type="EMBL" id="JPOX01000010">
    <property type="protein sequence ID" value="KFX49029.1"/>
    <property type="molecule type" value="Genomic_DNA"/>
</dbReference>
<name>A0A093VGE8_TALMA</name>
<evidence type="ECO:0000256" key="2">
    <source>
        <dbReference type="ARBA" id="ARBA00022803"/>
    </source>
</evidence>
<dbReference type="SMART" id="SM00355">
    <property type="entry name" value="ZnF_C2H2"/>
    <property type="match status" value="2"/>
</dbReference>
<dbReference type="PANTHER" id="PTHR45641:SF19">
    <property type="entry name" value="NEPHROCYSTIN-3"/>
    <property type="match status" value="1"/>
</dbReference>
<keyword evidence="1" id="KW-0677">Repeat</keyword>
<dbReference type="HOGENOM" id="CLU_012796_0_0_1"/>
<protein>
    <submittedName>
        <fullName evidence="5">Nephrocystin-3</fullName>
    </submittedName>
</protein>
<dbReference type="InterPro" id="IPR011990">
    <property type="entry name" value="TPR-like_helical_dom_sf"/>
</dbReference>
<dbReference type="Pfam" id="PF13424">
    <property type="entry name" value="TPR_12"/>
    <property type="match status" value="1"/>
</dbReference>
<dbReference type="SUPFAM" id="SSF48452">
    <property type="entry name" value="TPR-like"/>
    <property type="match status" value="2"/>
</dbReference>
<dbReference type="PANTHER" id="PTHR45641">
    <property type="entry name" value="TETRATRICOPEPTIDE REPEAT PROTEIN (AFU_ORTHOLOGUE AFUA_6G03870)"/>
    <property type="match status" value="1"/>
</dbReference>
<feature type="compositionally biased region" description="Polar residues" evidence="3">
    <location>
        <begin position="129"/>
        <end position="144"/>
    </location>
</feature>
<dbReference type="InterPro" id="IPR013087">
    <property type="entry name" value="Znf_C2H2_type"/>
</dbReference>
<organism evidence="5">
    <name type="scientific">Talaromyces marneffei PM1</name>
    <dbReference type="NCBI Taxonomy" id="1077442"/>
    <lineage>
        <taxon>Eukaryota</taxon>
        <taxon>Fungi</taxon>
        <taxon>Dikarya</taxon>
        <taxon>Ascomycota</taxon>
        <taxon>Pezizomycotina</taxon>
        <taxon>Eurotiomycetes</taxon>
        <taxon>Eurotiomycetidae</taxon>
        <taxon>Eurotiales</taxon>
        <taxon>Trichocomaceae</taxon>
        <taxon>Talaromyces</taxon>
        <taxon>Talaromyces sect. Talaromyces</taxon>
    </lineage>
</organism>
<evidence type="ECO:0000256" key="3">
    <source>
        <dbReference type="SAM" id="MobiDB-lite"/>
    </source>
</evidence>
<reference evidence="5" key="1">
    <citation type="journal article" date="2014" name="PLoS Genet.">
        <title>Signature Gene Expression Reveals Novel Clues to the Molecular Mechanisms of Dimorphic Transition in Penicillium marneffei.</title>
        <authorList>
            <person name="Yang E."/>
            <person name="Wang G."/>
            <person name="Cai J."/>
            <person name="Woo P.C."/>
            <person name="Lau S.K."/>
            <person name="Yuen K.-Y."/>
            <person name="Chow W.-N."/>
            <person name="Lin X."/>
        </authorList>
    </citation>
    <scope>NUCLEOTIDE SEQUENCE [LARGE SCALE GENOMIC DNA]</scope>
    <source>
        <strain evidence="5">PM1</strain>
    </source>
</reference>
<dbReference type="Gene3D" id="1.25.40.10">
    <property type="entry name" value="Tetratricopeptide repeat domain"/>
    <property type="match status" value="2"/>
</dbReference>
<accession>A0A093VGE8</accession>
<feature type="region of interest" description="Disordered" evidence="3">
    <location>
        <begin position="114"/>
        <end position="144"/>
    </location>
</feature>
<dbReference type="eggNOG" id="ENOG502S5JJ">
    <property type="taxonomic scope" value="Eukaryota"/>
</dbReference>
<feature type="domain" description="C2H2-type" evidence="4">
    <location>
        <begin position="85"/>
        <end position="105"/>
    </location>
</feature>
<gene>
    <name evidence="5" type="ORF">GQ26_0100770</name>
</gene>
<keyword evidence="2" id="KW-0802">TPR repeat</keyword>
<evidence type="ECO:0000313" key="5">
    <source>
        <dbReference type="EMBL" id="KFX49029.1"/>
    </source>
</evidence>
<feature type="domain" description="C2H2-type" evidence="4">
    <location>
        <begin position="58"/>
        <end position="78"/>
    </location>
</feature>
<comment type="caution">
    <text evidence="5">The sequence shown here is derived from an EMBL/GenBank/DDBJ whole genome shotgun (WGS) entry which is preliminary data.</text>
</comment>
<sequence>MVNLIKNSAELDNHRFSKFCHGAAIVVHIMMRDNLINKGYRIEKRLIPLEGYPLRVPCNKCKDVFPSDEAKEAHENLHQTHDLICVQCGQKCDTPYELRLHYDYHDDMEFRQTRKEVNSNKSSHRRASSHAQITHGGSISIPLSPTENAMRRVHKRKSQRLLDAWSSKKAGKGEEGEIVAMAFFLPEDMERVHAAEGKLQDVEALSVVNFPITQFTTWLDMRDNGIVIGTTLPYRHRSPSDSLLKSVLGLRLPKRLSRSDSSADQPRKLRKKENSIRFSFVSKPEKSRETARSESRTSNGFLELSEKAIYIGSPHLEETSGSDSNPFIHVRISADGAIVEDKSGRRRVLQMEQIAHVYSVVSADTSLASIKSRITSLQFGAETDLEGENPRDAILAYKEILDILSRHPALDVNLRIRSGIYHRLGSMYSSLGAAGESEYYFLKALAIYRRIYGRDQNVIYVLLNDIAKLCEKDGYATEASALYERVLAGRLRVLGHNDPETLNSMLELASIKTNLGDFESALQLLEDAVPAFETVFGLQNESTLVAMSHLSILYQKLGLNEQSLTVSIKMLPHCKSVIGYDNPLTRNTTIRYLEESGNFDFPADVKLILDHYRQSRSAESFRVLQTLGRAYMDSGLNRDACEVFLSLLDETSGAKELDSLEFFDALSALCVALEHLGHFDEAIKNYGQLLQSAHRTPSDHPSRSRMEYARSRVTDLIHRREVLTAERRAWEMFEDGPCTSCQSKTKSLCNMTLRESRSVAITPRCPPAVQNDALNMILPAERGTTPPSITASHTVYLDPRNFTTFRMKLSSNVNTLLVFSPEADIRYTIIGNLSESGSNQVSLSASASVSISAGKKPSNMIPSTLSGYQWLTPAQQESVSIAPMEQSAAIYLVVAPGEQMMKNLVEKRVRARSGGGEKEYFEGLDVPDLKLIEFAQGLMMNGYMGEAFLYIVGWI</sequence>